<dbReference type="Pfam" id="PF03357">
    <property type="entry name" value="Snf7"/>
    <property type="match status" value="1"/>
</dbReference>
<evidence type="ECO:0000313" key="4">
    <source>
        <dbReference type="RefSeq" id="XP_014676139.1"/>
    </source>
</evidence>
<gene>
    <name evidence="4" type="primary">LOC106816095</name>
</gene>
<evidence type="ECO:0000256" key="2">
    <source>
        <dbReference type="SAM" id="MobiDB-lite"/>
    </source>
</evidence>
<feature type="compositionally biased region" description="Basic and acidic residues" evidence="2">
    <location>
        <begin position="184"/>
        <end position="205"/>
    </location>
</feature>
<organism evidence="3 4">
    <name type="scientific">Priapulus caudatus</name>
    <name type="common">Priapulid worm</name>
    <dbReference type="NCBI Taxonomy" id="37621"/>
    <lineage>
        <taxon>Eukaryota</taxon>
        <taxon>Metazoa</taxon>
        <taxon>Ecdysozoa</taxon>
        <taxon>Scalidophora</taxon>
        <taxon>Priapulida</taxon>
        <taxon>Priapulimorpha</taxon>
        <taxon>Priapulimorphida</taxon>
        <taxon>Priapulidae</taxon>
        <taxon>Priapulus</taxon>
    </lineage>
</organism>
<name>A0ABM1EVB8_PRICU</name>
<reference evidence="4" key="1">
    <citation type="submission" date="2025-08" db="UniProtKB">
        <authorList>
            <consortium name="RefSeq"/>
        </authorList>
    </citation>
    <scope>IDENTIFICATION</scope>
</reference>
<sequence>MGAMPSIEDTIFQLRFTVKQLERLSRKAEKDQKAQTNKIKKSLQQGNVEGAKIYAENAIRKKNESLNYLRMAARVDGVSSKVQSAATMKQVAKNMEGVTKALDKAMKSMDLEKVSKVMEKFEGTFEDLDVRTSVMEDSMSTATTLSTPMDQVSALIQQVADENGLEVMNQLQDVTPGTSLPAERAAERSQAEDDQLSRRLAELRD</sequence>
<dbReference type="Proteomes" id="UP000695022">
    <property type="component" value="Unplaced"/>
</dbReference>
<evidence type="ECO:0000313" key="3">
    <source>
        <dbReference type="Proteomes" id="UP000695022"/>
    </source>
</evidence>
<comment type="similarity">
    <text evidence="1">Belongs to the SNF7 family.</text>
</comment>
<keyword evidence="3" id="KW-1185">Reference proteome</keyword>
<accession>A0ABM1EVB8</accession>
<evidence type="ECO:0000256" key="1">
    <source>
        <dbReference type="ARBA" id="ARBA00006190"/>
    </source>
</evidence>
<proteinExistence type="inferred from homology"/>
<dbReference type="GeneID" id="106816095"/>
<dbReference type="InterPro" id="IPR005024">
    <property type="entry name" value="Snf7_fam"/>
</dbReference>
<dbReference type="RefSeq" id="XP_014676139.1">
    <property type="nucleotide sequence ID" value="XM_014820653.1"/>
</dbReference>
<dbReference type="Gene3D" id="6.10.140.1230">
    <property type="match status" value="1"/>
</dbReference>
<dbReference type="PANTHER" id="PTHR10476">
    <property type="entry name" value="CHARGED MULTIVESICULAR BODY PROTEIN"/>
    <property type="match status" value="1"/>
</dbReference>
<protein>
    <submittedName>
        <fullName evidence="4">Charged multivesicular body protein 1a-like</fullName>
    </submittedName>
</protein>
<feature type="region of interest" description="Disordered" evidence="2">
    <location>
        <begin position="176"/>
        <end position="205"/>
    </location>
</feature>